<proteinExistence type="predicted"/>
<feature type="domain" description="MurNAc-LAA" evidence="4">
    <location>
        <begin position="150"/>
        <end position="272"/>
    </location>
</feature>
<dbReference type="InterPro" id="IPR002508">
    <property type="entry name" value="MurNAc-LAA_cat"/>
</dbReference>
<evidence type="ECO:0000256" key="3">
    <source>
        <dbReference type="SAM" id="SignalP"/>
    </source>
</evidence>
<dbReference type="CDD" id="cd02696">
    <property type="entry name" value="MurNAc-LAA"/>
    <property type="match status" value="1"/>
</dbReference>
<reference evidence="5 6" key="1">
    <citation type="submission" date="2017-07" db="EMBL/GenBank/DDBJ databases">
        <title>Amycolatopsis antarcticus sp. nov., isolated from the surface of an Antarcticus brown macroalga.</title>
        <authorList>
            <person name="Wang J."/>
            <person name="Leiva S."/>
            <person name="Huang J."/>
            <person name="Huang Y."/>
        </authorList>
    </citation>
    <scope>NUCLEOTIDE SEQUENCE [LARGE SCALE GENOMIC DNA]</scope>
    <source>
        <strain evidence="5 6">AU-G6</strain>
    </source>
</reference>
<dbReference type="Proteomes" id="UP000242444">
    <property type="component" value="Unassembled WGS sequence"/>
</dbReference>
<evidence type="ECO:0000256" key="1">
    <source>
        <dbReference type="ARBA" id="ARBA00022801"/>
    </source>
</evidence>
<feature type="chain" id="PRO_5013306231" evidence="3">
    <location>
        <begin position="21"/>
        <end position="277"/>
    </location>
</feature>
<feature type="region of interest" description="Disordered" evidence="2">
    <location>
        <begin position="19"/>
        <end position="103"/>
    </location>
</feature>
<keyword evidence="1" id="KW-0378">Hydrolase</keyword>
<evidence type="ECO:0000313" key="5">
    <source>
        <dbReference type="EMBL" id="OZM73335.1"/>
    </source>
</evidence>
<dbReference type="SMART" id="SM00646">
    <property type="entry name" value="Ami_3"/>
    <property type="match status" value="1"/>
</dbReference>
<protein>
    <submittedName>
        <fullName evidence="5">N-acetylmuramoyl-L-alanine amidase</fullName>
    </submittedName>
</protein>
<comment type="caution">
    <text evidence="5">The sequence shown here is derived from an EMBL/GenBank/DDBJ whole genome shotgun (WGS) entry which is preliminary data.</text>
</comment>
<dbReference type="InParanoid" id="A0A263D7E9"/>
<dbReference type="RefSeq" id="WP_094862590.1">
    <property type="nucleotide sequence ID" value="NZ_NKYE01000005.1"/>
</dbReference>
<organism evidence="5 6">
    <name type="scientific">Amycolatopsis antarctica</name>
    <dbReference type="NCBI Taxonomy" id="1854586"/>
    <lineage>
        <taxon>Bacteria</taxon>
        <taxon>Bacillati</taxon>
        <taxon>Actinomycetota</taxon>
        <taxon>Actinomycetes</taxon>
        <taxon>Pseudonocardiales</taxon>
        <taxon>Pseudonocardiaceae</taxon>
        <taxon>Amycolatopsis</taxon>
    </lineage>
</organism>
<evidence type="ECO:0000259" key="4">
    <source>
        <dbReference type="SMART" id="SM00646"/>
    </source>
</evidence>
<dbReference type="OrthoDB" id="3268878at2"/>
<feature type="compositionally biased region" description="Pro residues" evidence="2">
    <location>
        <begin position="27"/>
        <end position="62"/>
    </location>
</feature>
<evidence type="ECO:0000313" key="6">
    <source>
        <dbReference type="Proteomes" id="UP000242444"/>
    </source>
</evidence>
<dbReference type="EMBL" id="NKYE01000005">
    <property type="protein sequence ID" value="OZM73335.1"/>
    <property type="molecule type" value="Genomic_DNA"/>
</dbReference>
<name>A0A263D7E9_9PSEU</name>
<accession>A0A263D7E9</accession>
<dbReference type="InterPro" id="IPR050695">
    <property type="entry name" value="N-acetylmuramoyl_amidase_3"/>
</dbReference>
<dbReference type="PANTHER" id="PTHR30404">
    <property type="entry name" value="N-ACETYLMURAMOYL-L-ALANINE AMIDASE"/>
    <property type="match status" value="1"/>
</dbReference>
<sequence>MRRFAPVVLLGLLAAVPACAPDTPERPAAPPLPPVPQLPSPPPAPVPAAPSPPPVPAQPAAPAPVVVLDPGHNGGNADDPAAINRPVPAGRGETKPCNTTGTSTDDGFAEHVFTFDVTQRVAEELRQRGIRVTLTRQDDEGVGPCVDERAAIGNEAGADAVVSIHADGSNSAGANGFHIAHSDPPLNGAQGDPSVRLAKSLREGMTGGGFERATYIGEDGLDGRDDLAGLNLSERPAALVECGNMRDPAEAERMRTPEGRERYAAAIAAGITAYLGR</sequence>
<evidence type="ECO:0000256" key="2">
    <source>
        <dbReference type="SAM" id="MobiDB-lite"/>
    </source>
</evidence>
<dbReference type="GO" id="GO:0008745">
    <property type="term" value="F:N-acetylmuramoyl-L-alanine amidase activity"/>
    <property type="evidence" value="ECO:0007669"/>
    <property type="project" value="InterPro"/>
</dbReference>
<dbReference type="GO" id="GO:0009253">
    <property type="term" value="P:peptidoglycan catabolic process"/>
    <property type="evidence" value="ECO:0007669"/>
    <property type="project" value="InterPro"/>
</dbReference>
<gene>
    <name evidence="5" type="ORF">CFN78_10840</name>
</gene>
<dbReference type="PANTHER" id="PTHR30404:SF0">
    <property type="entry name" value="N-ACETYLMURAMOYL-L-ALANINE AMIDASE AMIC"/>
    <property type="match status" value="1"/>
</dbReference>
<dbReference type="SUPFAM" id="SSF53187">
    <property type="entry name" value="Zn-dependent exopeptidases"/>
    <property type="match status" value="1"/>
</dbReference>
<dbReference type="GO" id="GO:0030288">
    <property type="term" value="C:outer membrane-bounded periplasmic space"/>
    <property type="evidence" value="ECO:0007669"/>
    <property type="project" value="TreeGrafter"/>
</dbReference>
<feature type="signal peptide" evidence="3">
    <location>
        <begin position="1"/>
        <end position="20"/>
    </location>
</feature>
<dbReference type="Pfam" id="PF01520">
    <property type="entry name" value="Amidase_3"/>
    <property type="match status" value="1"/>
</dbReference>
<keyword evidence="6" id="KW-1185">Reference proteome</keyword>
<keyword evidence="3" id="KW-0732">Signal</keyword>
<dbReference type="AlphaFoldDB" id="A0A263D7E9"/>
<dbReference type="Gene3D" id="3.40.630.40">
    <property type="entry name" value="Zn-dependent exopeptidases"/>
    <property type="match status" value="1"/>
</dbReference>